<dbReference type="GO" id="GO:0050909">
    <property type="term" value="P:sensory perception of taste"/>
    <property type="evidence" value="ECO:0007669"/>
    <property type="project" value="InterPro"/>
</dbReference>
<name>A0A9Q0RX90_9DIPT</name>
<dbReference type="InterPro" id="IPR013604">
    <property type="entry name" value="7TM_chemorcpt"/>
</dbReference>
<comment type="caution">
    <text evidence="7">The sequence shown here is derived from an EMBL/GenBank/DDBJ whole genome shotgun (WGS) entry which is preliminary data.</text>
</comment>
<feature type="transmembrane region" description="Helical" evidence="6">
    <location>
        <begin position="74"/>
        <end position="93"/>
    </location>
</feature>
<feature type="non-terminal residue" evidence="7">
    <location>
        <position position="1"/>
    </location>
</feature>
<evidence type="ECO:0000256" key="4">
    <source>
        <dbReference type="ARBA" id="ARBA00022989"/>
    </source>
</evidence>
<dbReference type="GO" id="GO:0005886">
    <property type="term" value="C:plasma membrane"/>
    <property type="evidence" value="ECO:0007669"/>
    <property type="project" value="UniProtKB-SubCell"/>
</dbReference>
<evidence type="ECO:0000256" key="6">
    <source>
        <dbReference type="SAM" id="Phobius"/>
    </source>
</evidence>
<evidence type="ECO:0008006" key="9">
    <source>
        <dbReference type="Google" id="ProtNLM"/>
    </source>
</evidence>
<gene>
    <name evidence="7" type="ORF">Bhyg_14387</name>
</gene>
<keyword evidence="5 6" id="KW-0472">Membrane</keyword>
<proteinExistence type="predicted"/>
<dbReference type="EMBL" id="WJQU01000004">
    <property type="protein sequence ID" value="KAJ6635801.1"/>
    <property type="molecule type" value="Genomic_DNA"/>
</dbReference>
<dbReference type="Proteomes" id="UP001151699">
    <property type="component" value="Chromosome C"/>
</dbReference>
<evidence type="ECO:0000256" key="1">
    <source>
        <dbReference type="ARBA" id="ARBA00004651"/>
    </source>
</evidence>
<accession>A0A9Q0RX90</accession>
<reference evidence="7" key="1">
    <citation type="submission" date="2022-07" db="EMBL/GenBank/DDBJ databases">
        <authorList>
            <person name="Trinca V."/>
            <person name="Uliana J.V.C."/>
            <person name="Torres T.T."/>
            <person name="Ward R.J."/>
            <person name="Monesi N."/>
        </authorList>
    </citation>
    <scope>NUCLEOTIDE SEQUENCE</scope>
    <source>
        <strain evidence="7">HSMRA1968</strain>
        <tissue evidence="7">Whole embryos</tissue>
    </source>
</reference>
<feature type="transmembrane region" description="Helical" evidence="6">
    <location>
        <begin position="113"/>
        <end position="133"/>
    </location>
</feature>
<dbReference type="AlphaFoldDB" id="A0A9Q0RX90"/>
<dbReference type="OrthoDB" id="6366728at2759"/>
<sequence>IFHDLMENEVISPLLTLGMRMGLVFGLMSSIGFLLADLCNRHLTFDIFNSYLEFDLQMRLLATTLNMNTKFNKICIYIYFAAFIAISCLYTFISYWICTNLYSVDIFFVNFSAFYLSTAAIGVVLSVYAFFLFGVRSRYCLLNETLRKLPITVCDVTVSTKYLTKRVMQLASLYDMLNNILDKINRCYSIQAMMGLAVSFTFVVFSFFSIYRGWITSNVNGMQLQMSICGSMWATFYVCFVLTVLYAGHSTKNEV</sequence>
<feature type="transmembrane region" description="Helical" evidence="6">
    <location>
        <begin position="192"/>
        <end position="211"/>
    </location>
</feature>
<feature type="transmembrane region" description="Helical" evidence="6">
    <location>
        <begin position="223"/>
        <end position="247"/>
    </location>
</feature>
<evidence type="ECO:0000256" key="5">
    <source>
        <dbReference type="ARBA" id="ARBA00023136"/>
    </source>
</evidence>
<evidence type="ECO:0000256" key="2">
    <source>
        <dbReference type="ARBA" id="ARBA00022475"/>
    </source>
</evidence>
<evidence type="ECO:0000313" key="7">
    <source>
        <dbReference type="EMBL" id="KAJ6635801.1"/>
    </source>
</evidence>
<keyword evidence="8" id="KW-1185">Reference proteome</keyword>
<comment type="subcellular location">
    <subcellularLocation>
        <location evidence="1">Cell membrane</location>
        <topology evidence="1">Multi-pass membrane protein</topology>
    </subcellularLocation>
</comment>
<evidence type="ECO:0000256" key="3">
    <source>
        <dbReference type="ARBA" id="ARBA00022692"/>
    </source>
</evidence>
<feature type="transmembrane region" description="Helical" evidence="6">
    <location>
        <begin position="14"/>
        <end position="36"/>
    </location>
</feature>
<organism evidence="7 8">
    <name type="scientific">Pseudolycoriella hygida</name>
    <dbReference type="NCBI Taxonomy" id="35572"/>
    <lineage>
        <taxon>Eukaryota</taxon>
        <taxon>Metazoa</taxon>
        <taxon>Ecdysozoa</taxon>
        <taxon>Arthropoda</taxon>
        <taxon>Hexapoda</taxon>
        <taxon>Insecta</taxon>
        <taxon>Pterygota</taxon>
        <taxon>Neoptera</taxon>
        <taxon>Endopterygota</taxon>
        <taxon>Diptera</taxon>
        <taxon>Nematocera</taxon>
        <taxon>Sciaroidea</taxon>
        <taxon>Sciaridae</taxon>
        <taxon>Pseudolycoriella</taxon>
    </lineage>
</organism>
<keyword evidence="3 6" id="KW-0812">Transmembrane</keyword>
<dbReference type="Pfam" id="PF08395">
    <property type="entry name" value="7tm_7"/>
    <property type="match status" value="1"/>
</dbReference>
<keyword evidence="4 6" id="KW-1133">Transmembrane helix</keyword>
<protein>
    <recommendedName>
        <fullName evidence="9">Gustatory receptor</fullName>
    </recommendedName>
</protein>
<evidence type="ECO:0000313" key="8">
    <source>
        <dbReference type="Proteomes" id="UP001151699"/>
    </source>
</evidence>
<keyword evidence="2" id="KW-1003">Cell membrane</keyword>